<accession>A0AAV2Q0Q0</accession>
<evidence type="ECO:0000313" key="3">
    <source>
        <dbReference type="Proteomes" id="UP001497623"/>
    </source>
</evidence>
<comment type="caution">
    <text evidence="2">The sequence shown here is derived from an EMBL/GenBank/DDBJ whole genome shotgun (WGS) entry which is preliminary data.</text>
</comment>
<organism evidence="2 3">
    <name type="scientific">Meganyctiphanes norvegica</name>
    <name type="common">Northern krill</name>
    <name type="synonym">Thysanopoda norvegica</name>
    <dbReference type="NCBI Taxonomy" id="48144"/>
    <lineage>
        <taxon>Eukaryota</taxon>
        <taxon>Metazoa</taxon>
        <taxon>Ecdysozoa</taxon>
        <taxon>Arthropoda</taxon>
        <taxon>Crustacea</taxon>
        <taxon>Multicrustacea</taxon>
        <taxon>Malacostraca</taxon>
        <taxon>Eumalacostraca</taxon>
        <taxon>Eucarida</taxon>
        <taxon>Euphausiacea</taxon>
        <taxon>Euphausiidae</taxon>
        <taxon>Meganyctiphanes</taxon>
    </lineage>
</organism>
<feature type="compositionally biased region" description="Basic and acidic residues" evidence="1">
    <location>
        <begin position="217"/>
        <end position="228"/>
    </location>
</feature>
<dbReference type="EMBL" id="CAXKWB010002486">
    <property type="protein sequence ID" value="CAL4067052.1"/>
    <property type="molecule type" value="Genomic_DNA"/>
</dbReference>
<evidence type="ECO:0000313" key="2">
    <source>
        <dbReference type="EMBL" id="CAL4067052.1"/>
    </source>
</evidence>
<feature type="compositionally biased region" description="Low complexity" evidence="1">
    <location>
        <begin position="60"/>
        <end position="71"/>
    </location>
</feature>
<sequence>MADEASEPDERRGRTDKRRRKYLLDRVSFFEQVWFGRNRSPSIERGHDVLNEDSDPEDLQQLQEQHQVQQQNETGVDTEEVEEKRRRRNSGSPDRYHRQLQRRNSKNDGNKTDEDDDWEWVESSGDSGASLDIAEDIERRLEERRAAANRQRKSPKWPQLRRSPIAAHRFTRDTSPSPDAEVVLAITSEDRSGSPIRHVIHQQRPTPPRSLPAPLEQHGHSFSLDKPRSRTSSIHRSRLQSRTPSVERILEEDEVLVSVNIPDEEIQSEQDISSSEVKHTSAYNNDDSPFESK</sequence>
<dbReference type="Proteomes" id="UP001497623">
    <property type="component" value="Unassembled WGS sequence"/>
</dbReference>
<proteinExistence type="predicted"/>
<feature type="non-terminal residue" evidence="2">
    <location>
        <position position="293"/>
    </location>
</feature>
<protein>
    <submittedName>
        <fullName evidence="2">Uncharacterized protein</fullName>
    </submittedName>
</protein>
<gene>
    <name evidence="2" type="ORF">MNOR_LOCUS6138</name>
</gene>
<name>A0AAV2Q0Q0_MEGNR</name>
<keyword evidence="3" id="KW-1185">Reference proteome</keyword>
<evidence type="ECO:0000256" key="1">
    <source>
        <dbReference type="SAM" id="MobiDB-lite"/>
    </source>
</evidence>
<feature type="region of interest" description="Disordered" evidence="1">
    <location>
        <begin position="40"/>
        <end position="246"/>
    </location>
</feature>
<reference evidence="2 3" key="1">
    <citation type="submission" date="2024-05" db="EMBL/GenBank/DDBJ databases">
        <authorList>
            <person name="Wallberg A."/>
        </authorList>
    </citation>
    <scope>NUCLEOTIDE SEQUENCE [LARGE SCALE GENOMIC DNA]</scope>
</reference>
<feature type="region of interest" description="Disordered" evidence="1">
    <location>
        <begin position="258"/>
        <end position="293"/>
    </location>
</feature>
<feature type="compositionally biased region" description="Basic and acidic residues" evidence="1">
    <location>
        <begin position="136"/>
        <end position="146"/>
    </location>
</feature>
<dbReference type="AlphaFoldDB" id="A0AAV2Q0Q0"/>